<keyword evidence="2" id="KW-1185">Reference proteome</keyword>
<sequence length="63" mass="6690">HFNGKRAASAGRNGVIRGNLLDSAGGPYLYALQIKASDQICLPSNLHIRTAVEIGSDKLGNLR</sequence>
<comment type="caution">
    <text evidence="1">The sequence shown here is derived from an EMBL/GenBank/DDBJ whole genome shotgun (WGS) entry which is preliminary data.</text>
</comment>
<evidence type="ECO:0000313" key="2">
    <source>
        <dbReference type="Proteomes" id="UP000887013"/>
    </source>
</evidence>
<dbReference type="AlphaFoldDB" id="A0A8X6QYI1"/>
<dbReference type="EMBL" id="BMAW01132781">
    <property type="protein sequence ID" value="GFU44837.1"/>
    <property type="molecule type" value="Genomic_DNA"/>
</dbReference>
<accession>A0A8X6QYI1</accession>
<proteinExistence type="predicted"/>
<feature type="non-terminal residue" evidence="1">
    <location>
        <position position="1"/>
    </location>
</feature>
<gene>
    <name evidence="1" type="ORF">NPIL_276571</name>
</gene>
<evidence type="ECO:0000313" key="1">
    <source>
        <dbReference type="EMBL" id="GFU44837.1"/>
    </source>
</evidence>
<organism evidence="1 2">
    <name type="scientific">Nephila pilipes</name>
    <name type="common">Giant wood spider</name>
    <name type="synonym">Nephila maculata</name>
    <dbReference type="NCBI Taxonomy" id="299642"/>
    <lineage>
        <taxon>Eukaryota</taxon>
        <taxon>Metazoa</taxon>
        <taxon>Ecdysozoa</taxon>
        <taxon>Arthropoda</taxon>
        <taxon>Chelicerata</taxon>
        <taxon>Arachnida</taxon>
        <taxon>Araneae</taxon>
        <taxon>Araneomorphae</taxon>
        <taxon>Entelegynae</taxon>
        <taxon>Araneoidea</taxon>
        <taxon>Nephilidae</taxon>
        <taxon>Nephila</taxon>
    </lineage>
</organism>
<name>A0A8X6QYI1_NEPPI</name>
<dbReference type="Proteomes" id="UP000887013">
    <property type="component" value="Unassembled WGS sequence"/>
</dbReference>
<protein>
    <submittedName>
        <fullName evidence="1">Uncharacterized protein</fullName>
    </submittedName>
</protein>
<reference evidence="1" key="1">
    <citation type="submission" date="2020-08" db="EMBL/GenBank/DDBJ databases">
        <title>Multicomponent nature underlies the extraordinary mechanical properties of spider dragline silk.</title>
        <authorList>
            <person name="Kono N."/>
            <person name="Nakamura H."/>
            <person name="Mori M."/>
            <person name="Yoshida Y."/>
            <person name="Ohtoshi R."/>
            <person name="Malay A.D."/>
            <person name="Moran D.A.P."/>
            <person name="Tomita M."/>
            <person name="Numata K."/>
            <person name="Arakawa K."/>
        </authorList>
    </citation>
    <scope>NUCLEOTIDE SEQUENCE</scope>
</reference>